<dbReference type="RefSeq" id="WP_097094023.1">
    <property type="nucleotide sequence ID" value="NZ_OCMY01000001.1"/>
</dbReference>
<dbReference type="Pfam" id="PF14891">
    <property type="entry name" value="Peptidase_M91"/>
    <property type="match status" value="1"/>
</dbReference>
<protein>
    <submittedName>
        <fullName evidence="1">Effector protein</fullName>
    </submittedName>
</protein>
<organism evidence="1 2">
    <name type="scientific">Candidatus Pantoea floridensis</name>
    <dbReference type="NCBI Taxonomy" id="1938870"/>
    <lineage>
        <taxon>Bacteria</taxon>
        <taxon>Pseudomonadati</taxon>
        <taxon>Pseudomonadota</taxon>
        <taxon>Gammaproteobacteria</taxon>
        <taxon>Enterobacterales</taxon>
        <taxon>Erwiniaceae</taxon>
        <taxon>Pantoea</taxon>
    </lineage>
</organism>
<dbReference type="Proteomes" id="UP000219271">
    <property type="component" value="Unassembled WGS sequence"/>
</dbReference>
<gene>
    <name evidence="1" type="ORF">SAMN06273570_0005</name>
</gene>
<dbReference type="OrthoDB" id="5724210at2"/>
<evidence type="ECO:0000313" key="1">
    <source>
        <dbReference type="EMBL" id="SOD34915.1"/>
    </source>
</evidence>
<dbReference type="EMBL" id="OCMY01000001">
    <property type="protein sequence ID" value="SOD34915.1"/>
    <property type="molecule type" value="Genomic_DNA"/>
</dbReference>
<dbReference type="AlphaFoldDB" id="A0A286BL85"/>
<name>A0A286BL85_9GAMM</name>
<dbReference type="Gene3D" id="3.90.1240.10">
    <property type="entry name" value="Metalloproteases ('zincins'), catalytic domain like"/>
    <property type="match status" value="1"/>
</dbReference>
<accession>A0A286BL85</accession>
<reference evidence="2" key="1">
    <citation type="submission" date="2017-09" db="EMBL/GenBank/DDBJ databases">
        <authorList>
            <person name="Varghese N."/>
            <person name="Submissions S."/>
        </authorList>
    </citation>
    <scope>NUCLEOTIDE SEQUENCE [LARGE SCALE GENOMIC DNA]</scope>
    <source>
        <strain evidence="2">JKS000234</strain>
    </source>
</reference>
<proteinExistence type="predicted"/>
<sequence length="225" mass="24859">MLTSRSSFAANIVIDASSAEDIKEVDFKLKQIASKSVGHGLLKDIAAMSSQEKFVVITVNRNKPTSVHHTLSGPKYFKLVTGKDPRVKNKLNVGVFSKPSPDGTHGEGSSANISFNPDVSIYVDEHGNPYAAKTGEESFIGLAHELIHTLYMMNGMWLGGQRVDTYLTEDKGVREEEDRAVGLGEYQNEKYTENKIRQEHNLPLRSSYVSIMSSQEAEKLGIVIK</sequence>
<evidence type="ECO:0000313" key="2">
    <source>
        <dbReference type="Proteomes" id="UP000219271"/>
    </source>
</evidence>
<keyword evidence="2" id="KW-1185">Reference proteome</keyword>
<dbReference type="InterPro" id="IPR028208">
    <property type="entry name" value="Effector_pro_NleD-like"/>
</dbReference>